<evidence type="ECO:0000259" key="2">
    <source>
        <dbReference type="Pfam" id="PF02591"/>
    </source>
</evidence>
<dbReference type="Gene3D" id="1.10.287.1490">
    <property type="match status" value="1"/>
</dbReference>
<dbReference type="InterPro" id="IPR052376">
    <property type="entry name" value="Oxidative_Scav/Glycosyltrans"/>
</dbReference>
<keyword evidence="1" id="KW-0175">Coiled coil</keyword>
<dbReference type="PANTHER" id="PTHR39082:SF1">
    <property type="entry name" value="SCAVENGER RECEPTOR CLASS A MEMBER 3"/>
    <property type="match status" value="1"/>
</dbReference>
<dbReference type="Pfam" id="PF24481">
    <property type="entry name" value="CT398_CC"/>
    <property type="match status" value="1"/>
</dbReference>
<evidence type="ECO:0000313" key="5">
    <source>
        <dbReference type="Proteomes" id="UP000319619"/>
    </source>
</evidence>
<evidence type="ECO:0000313" key="4">
    <source>
        <dbReference type="EMBL" id="TKJ41505.1"/>
    </source>
</evidence>
<dbReference type="Pfam" id="PF02591">
    <property type="entry name" value="Zn_ribbon_9"/>
    <property type="match status" value="1"/>
</dbReference>
<protein>
    <submittedName>
        <fullName evidence="4">Uncharacterized protein</fullName>
    </submittedName>
</protein>
<gene>
    <name evidence="4" type="ORF">CEE37_02785</name>
</gene>
<dbReference type="InterPro" id="IPR056003">
    <property type="entry name" value="CT398_CC_hairpin"/>
</dbReference>
<organism evidence="4 5">
    <name type="scientific">candidate division LCP-89 bacterium B3_LCP</name>
    <dbReference type="NCBI Taxonomy" id="2012998"/>
    <lineage>
        <taxon>Bacteria</taxon>
        <taxon>Pseudomonadati</taxon>
        <taxon>Bacteria division LCP-89</taxon>
    </lineage>
</organism>
<feature type="coiled-coil region" evidence="1">
    <location>
        <begin position="111"/>
        <end position="145"/>
    </location>
</feature>
<comment type="caution">
    <text evidence="4">The sequence shown here is derived from an EMBL/GenBank/DDBJ whole genome shotgun (WGS) entry which is preliminary data.</text>
</comment>
<proteinExistence type="predicted"/>
<dbReference type="PANTHER" id="PTHR39082">
    <property type="entry name" value="PHOSPHOLIPASE C-BETA-2-RELATED"/>
    <property type="match status" value="1"/>
</dbReference>
<evidence type="ECO:0000256" key="1">
    <source>
        <dbReference type="SAM" id="Coils"/>
    </source>
</evidence>
<feature type="domain" description="C4-type zinc ribbon" evidence="2">
    <location>
        <begin position="199"/>
        <end position="231"/>
    </location>
</feature>
<dbReference type="AlphaFoldDB" id="A0A532V2U4"/>
<dbReference type="Proteomes" id="UP000319619">
    <property type="component" value="Unassembled WGS sequence"/>
</dbReference>
<accession>A0A532V2U4</accession>
<reference evidence="4 5" key="1">
    <citation type="submission" date="2017-06" db="EMBL/GenBank/DDBJ databases">
        <title>Novel microbial phyla capable of carbon fixation and sulfur reduction in deep-sea sediments.</title>
        <authorList>
            <person name="Huang J."/>
            <person name="Baker B."/>
            <person name="Wang Y."/>
        </authorList>
    </citation>
    <scope>NUCLEOTIDE SEQUENCE [LARGE SCALE GENOMIC DNA]</scope>
    <source>
        <strain evidence="4">B3_LCP</strain>
    </source>
</reference>
<name>A0A532V2U4_UNCL8</name>
<dbReference type="InterPro" id="IPR003743">
    <property type="entry name" value="Zf-RING_7"/>
</dbReference>
<sequence length="239" mass="27355">MRTQLEQLIQLQDIDNELLELQQERGNLPETVERLRAEIEETTHLLDLKQKEQLNAGKERRRIENEVELAKVSLKKYQDQLFKVTSNREYDAITTEIESAKAVVSNGESRIIELLGQEEELVQTCEELEKNLEEIKSDFDVRDAELQEKIAETSDTEATLKKNRVKIVEQLAKPVYAHYERIHVAKEDGMGVARVYNGACGGCFAAIPPQKQMEVASMEDFILCETCGRILVDPNSMEM</sequence>
<dbReference type="EMBL" id="NJBN01000002">
    <property type="protein sequence ID" value="TKJ41505.1"/>
    <property type="molecule type" value="Genomic_DNA"/>
</dbReference>
<feature type="coiled-coil region" evidence="1">
    <location>
        <begin position="32"/>
        <end position="80"/>
    </location>
</feature>
<evidence type="ECO:0000259" key="3">
    <source>
        <dbReference type="Pfam" id="PF24481"/>
    </source>
</evidence>
<feature type="domain" description="CT398-like coiled coil hairpin" evidence="3">
    <location>
        <begin position="11"/>
        <end position="183"/>
    </location>
</feature>